<evidence type="ECO:0000256" key="2">
    <source>
        <dbReference type="SAM" id="MobiDB-lite"/>
    </source>
</evidence>
<dbReference type="PANTHER" id="PTHR30486:SF6">
    <property type="entry name" value="TYPE IV PILUS RETRACTATION ATPASE PILT"/>
    <property type="match status" value="1"/>
</dbReference>
<comment type="similarity">
    <text evidence="1">Belongs to the GSP E family.</text>
</comment>
<dbReference type="CDD" id="cd01130">
    <property type="entry name" value="VirB11-like_ATPase"/>
    <property type="match status" value="1"/>
</dbReference>
<dbReference type="Gene3D" id="3.40.50.300">
    <property type="entry name" value="P-loop containing nucleotide triphosphate hydrolases"/>
    <property type="match status" value="1"/>
</dbReference>
<protein>
    <submittedName>
        <fullName evidence="4">TadA family conjugal transfer-associated ATPase</fullName>
    </submittedName>
</protein>
<evidence type="ECO:0000313" key="5">
    <source>
        <dbReference type="Proteomes" id="UP001265083"/>
    </source>
</evidence>
<dbReference type="InterPro" id="IPR022399">
    <property type="entry name" value="TadA-like_ATPase"/>
</dbReference>
<comment type="caution">
    <text evidence="4">The sequence shown here is derived from an EMBL/GenBank/DDBJ whole genome shotgun (WGS) entry which is preliminary data.</text>
</comment>
<dbReference type="PANTHER" id="PTHR30486">
    <property type="entry name" value="TWITCHING MOTILITY PROTEIN PILT"/>
    <property type="match status" value="1"/>
</dbReference>
<evidence type="ECO:0000259" key="3">
    <source>
        <dbReference type="Pfam" id="PF00437"/>
    </source>
</evidence>
<feature type="domain" description="Bacterial type II secretion system protein E" evidence="3">
    <location>
        <begin position="59"/>
        <end position="336"/>
    </location>
</feature>
<proteinExistence type="inferred from homology"/>
<dbReference type="RefSeq" id="WP_310950809.1">
    <property type="nucleotide sequence ID" value="NZ_JAVLUS010000010.1"/>
</dbReference>
<dbReference type="NCBIfam" id="TIGR03819">
    <property type="entry name" value="heli_sec_ATPase"/>
    <property type="match status" value="1"/>
</dbReference>
<reference evidence="4 5" key="1">
    <citation type="submission" date="2023-08" db="EMBL/GenBank/DDBJ databases">
        <title>Bioegradation of LLDPE and BLDPE plastic by marine bacteria from coast plastic debris.</title>
        <authorList>
            <person name="Rong Z."/>
        </authorList>
    </citation>
    <scope>NUCLEOTIDE SEQUENCE [LARGE SCALE GENOMIC DNA]</scope>
    <source>
        <strain evidence="4 5">Z-2</strain>
    </source>
</reference>
<dbReference type="Pfam" id="PF00437">
    <property type="entry name" value="T2SSE"/>
    <property type="match status" value="1"/>
</dbReference>
<sequence>MTPERADDDLLERVRSRLAADAADPSPAVIAEAIRAEAGGVLGDTDLLAALRFLQTELTGAGKLESLLAEPDIADILVAGPDDVWVDRGRGLETTTIHFPDEASVRRLAGRLALSAGRRLDDAQPWVDGQLSDVGRRGYTVRLHAIIPPLAADGTCISLRVLRSATKDLPSLIESGAIPSEVVGIIGDVLRHRLSFLVIGGTGSGKTTLLNALIGAMDPRERMVCVEDALELAPRHPQVVRLVARAANVEGVGEVPVRALVRQALRMRPDRIVVGEVRGGEVIDLLTALNTGHDGSAGTVHANSTSEVPARMEALAALGGMGRDALHSQLGAALQMVLGVARRADGSRGLVEIGVVRRAPDGRIDIVPIWLRDNGFTGHRVLFDAMLSSRRGPHDEPADEIGTESARRRLSA</sequence>
<evidence type="ECO:0000313" key="4">
    <source>
        <dbReference type="EMBL" id="MDS1114717.1"/>
    </source>
</evidence>
<gene>
    <name evidence="4" type="ORF">RD149_13160</name>
</gene>
<feature type="region of interest" description="Disordered" evidence="2">
    <location>
        <begin position="389"/>
        <end position="412"/>
    </location>
</feature>
<organism evidence="4 5">
    <name type="scientific">Gordonia westfalica</name>
    <dbReference type="NCBI Taxonomy" id="158898"/>
    <lineage>
        <taxon>Bacteria</taxon>
        <taxon>Bacillati</taxon>
        <taxon>Actinomycetota</taxon>
        <taxon>Actinomycetes</taxon>
        <taxon>Mycobacteriales</taxon>
        <taxon>Gordoniaceae</taxon>
        <taxon>Gordonia</taxon>
    </lineage>
</organism>
<dbReference type="Proteomes" id="UP001265083">
    <property type="component" value="Unassembled WGS sequence"/>
</dbReference>
<dbReference type="EMBL" id="JAVLUS010000010">
    <property type="protein sequence ID" value="MDS1114717.1"/>
    <property type="molecule type" value="Genomic_DNA"/>
</dbReference>
<keyword evidence="5" id="KW-1185">Reference proteome</keyword>
<accession>A0ABU2GUF0</accession>
<dbReference type="SUPFAM" id="SSF52540">
    <property type="entry name" value="P-loop containing nucleoside triphosphate hydrolases"/>
    <property type="match status" value="1"/>
</dbReference>
<dbReference type="Gene3D" id="3.30.450.380">
    <property type="match status" value="1"/>
</dbReference>
<dbReference type="InterPro" id="IPR050921">
    <property type="entry name" value="T4SS_GSP_E_ATPase"/>
</dbReference>
<evidence type="ECO:0000256" key="1">
    <source>
        <dbReference type="ARBA" id="ARBA00006611"/>
    </source>
</evidence>
<dbReference type="InterPro" id="IPR001482">
    <property type="entry name" value="T2SS/T4SS_dom"/>
</dbReference>
<dbReference type="InterPro" id="IPR027417">
    <property type="entry name" value="P-loop_NTPase"/>
</dbReference>
<name>A0ABU2GUF0_9ACTN</name>